<keyword evidence="1" id="KW-1185">Reference proteome</keyword>
<protein>
    <submittedName>
        <fullName evidence="2">Zinc finger protein 638 isoform X5</fullName>
    </submittedName>
</protein>
<sequence>MKLMSSPELSSIADSDTLKAMVKSLAPALLAELAKKKSSSTVSSSKGSSSSSRRSPPPKKTEYSSTSRTSTSKSHSTSKPNPKYAPGTSCLLRLLGLPIGTTSKDLTDAIEPFGKIYTAILLKAIREASVCMEREEDARALLNCKNLTIHGQVIKVCMEKDAETGRKYIKPEKVFKKKEATITKPIQIPKGKAANVVKVPQPAKAKEVTGFKPTQATKGKPTEMKKTVPAAKPKPPAKVPAETAVAKKVVKKEIPWRKNIVEITNLPEAGVTEEELTNLAKPYGFTETPVIAITQQRAYLQMPNTEAAEKMVKTFSETPAKVKEKEITVKMMMQPIDLNYTESVFRVLMGMEKSPEIMTLPERLLIVGNVPKALGPVKEVETVVKRYGIFKKVLHLNGRVIFEMENAASARAIFIRFVKFRCTLQDKVLSFQLAKPLKLKKKPDAKGAKPPAKPPAKPNTVKVQKPVAAAPAESAVKKDEKPSAAAKTVAPKEEDSIVISDNEVILIESDDEEKLKAKTTAAKLTEATKDSAVANANTAASENKVELNTQDTKESITVTPDAGSVKKELEAESSVTKVEPETIKKELEVESSASTSESAAESVNKELEVTETTVSVESGNADCHVESAVPASESAISVESVNGEHKEGSPASAIESGKADLEVKSASESAVLVESAKAEHELVSPESAIPVETTEQSEADSKKDQDVPQAEDAPKEPLSTSVEGKIEDEKLAEDREMELGTSGVSSEEMAVEPMETQSTEETAKDTDVKEDDCKPQEHIIDSEGQSKELTPTENVGADINPTTKAGANADASDSIPTSDPTSDLPSTSNQAFSNSTVPVTCASESPHVVPEPFLVNDQSLDFPPVTQEILKALELAVHQCRLQSSLKRAEEEAKQKAETEKKAAEKKTTKGQSGSKKPAQSTKKATPAQAKKMQAEKEKKSQSSGSKGKTTDTSSPEKESSSRYRTRGNSDEEGTTRRRGGSSGGSSLRSRRESSPPSKRTRGHDVDSRRPSRTHSRTRASVKEKEDESFSFNFDEFVTVDEVGDDAEDIVASTAESSAMDENIKDEPDPHTLTAQSEADKPKPTDSVVPSETSNSEINACVEELEAKAEETTQVDVDIAEEQESPEDSSDKPLETDIQCKTEKPCTVTETSSAETNTNDESLSAIKETSGIETLDELEPSHAVSSTQKEGSPPRSAETPEKLEDDHSEQPENSAPEMENKKEAADQTPELPCHDSLVTLDEVSEGEEDFIYETNEEQLLKADELPETLLTVDEVGDDETGIEEYQLEKDLQGLVTLDEVVDEEEFDPETLVTLDEAKGDDEELEQSESMPTSPRTTTPIIPEEPVKSPRQEDDASYLEELRKMNFVTVDEVGEEEEEEQPPCEEVKEEKPVKKRATRGRKRARQTPVRRSTRGKRGSAKVVEEPEEEEEPEATAEPEPVPEATIVESPPAAVESVALDVQPEQQKAEDMMVTDSLTAEVSEEDMIKSKDDVGSTKSETDTPDTADSNKKPTIKEESKERREIDPVEEPEAKRSRSQSPLIEDFTMPPFNPDNPIGIDFVIPRTGFFCKLCSLFYVNEDTAKKSHCSSLKHYQNMEKYYKKQKSQQQQGGSSSQSAASQGSASE</sequence>
<dbReference type="RefSeq" id="XP_073764352.1">
    <property type="nucleotide sequence ID" value="XM_073908251.1"/>
</dbReference>
<evidence type="ECO:0000313" key="1">
    <source>
        <dbReference type="Proteomes" id="UP000000437"/>
    </source>
</evidence>
<evidence type="ECO:0000313" key="2">
    <source>
        <dbReference type="RefSeq" id="XP_073764352.1"/>
    </source>
</evidence>
<gene>
    <name evidence="2" type="primary">znf638</name>
</gene>
<dbReference type="Proteomes" id="UP000000437">
    <property type="component" value="Chromosome 7"/>
</dbReference>
<accession>A0AC58G3P8</accession>
<name>A0AC58G3P8_DANRE</name>
<reference evidence="2" key="1">
    <citation type="submission" date="2025-08" db="UniProtKB">
        <authorList>
            <consortium name="RefSeq"/>
        </authorList>
    </citation>
    <scope>IDENTIFICATION</scope>
    <source>
        <strain evidence="2">Tuebingen</strain>
        <tissue evidence="2">Fibroblasts and whole tissue</tissue>
    </source>
</reference>
<organism evidence="1 2">
    <name type="scientific">Danio rerio</name>
    <name type="common">Zebrafish</name>
    <name type="synonym">Brachydanio rerio</name>
    <dbReference type="NCBI Taxonomy" id="7955"/>
    <lineage>
        <taxon>Eukaryota</taxon>
        <taxon>Metazoa</taxon>
        <taxon>Chordata</taxon>
        <taxon>Craniata</taxon>
        <taxon>Vertebrata</taxon>
        <taxon>Euteleostomi</taxon>
        <taxon>Actinopterygii</taxon>
        <taxon>Neopterygii</taxon>
        <taxon>Teleostei</taxon>
        <taxon>Ostariophysi</taxon>
        <taxon>Cypriniformes</taxon>
        <taxon>Danionidae</taxon>
        <taxon>Danioninae</taxon>
        <taxon>Danio</taxon>
    </lineage>
</organism>
<proteinExistence type="predicted"/>